<dbReference type="InterPro" id="IPR051821">
    <property type="entry name" value="Asp/Asn_beta-hydroxylase"/>
</dbReference>
<protein>
    <recommendedName>
        <fullName evidence="5">Aspartyl/asparaginy/proline hydroxylase domain-containing protein</fullName>
    </recommendedName>
</protein>
<name>A0A452I4Q2_9SAUR</name>
<dbReference type="GO" id="GO:0051213">
    <property type="term" value="F:dioxygenase activity"/>
    <property type="evidence" value="ECO:0007669"/>
    <property type="project" value="UniProtKB-KW"/>
</dbReference>
<feature type="region of interest" description="Disordered" evidence="4">
    <location>
        <begin position="1"/>
        <end position="48"/>
    </location>
</feature>
<dbReference type="Ensembl" id="ENSGAGT00000025676.1">
    <property type="protein sequence ID" value="ENSGAGP00000022539.1"/>
    <property type="gene ID" value="ENSGAGG00000016528.1"/>
</dbReference>
<evidence type="ECO:0000256" key="1">
    <source>
        <dbReference type="ARBA" id="ARBA00007730"/>
    </source>
</evidence>
<reference evidence="7" key="1">
    <citation type="journal article" date="2017" name="PLoS ONE">
        <title>The Agassiz's desert tortoise genome provides a resource for the conservation of a threatened species.</title>
        <authorList>
            <person name="Tollis M."/>
            <person name="DeNardo D.F."/>
            <person name="Cornelius J.A."/>
            <person name="Dolby G.A."/>
            <person name="Edwards T."/>
            <person name="Henen B.T."/>
            <person name="Karl A.E."/>
            <person name="Murphy R.W."/>
            <person name="Kusumi K."/>
        </authorList>
    </citation>
    <scope>NUCLEOTIDE SEQUENCE [LARGE SCALE GENOMIC DNA]</scope>
</reference>
<reference evidence="6" key="2">
    <citation type="submission" date="2025-08" db="UniProtKB">
        <authorList>
            <consortium name="Ensembl"/>
        </authorList>
    </citation>
    <scope>IDENTIFICATION</scope>
</reference>
<organism evidence="6 7">
    <name type="scientific">Gopherus agassizii</name>
    <name type="common">Agassiz's desert tortoise</name>
    <dbReference type="NCBI Taxonomy" id="38772"/>
    <lineage>
        <taxon>Eukaryota</taxon>
        <taxon>Metazoa</taxon>
        <taxon>Chordata</taxon>
        <taxon>Craniata</taxon>
        <taxon>Vertebrata</taxon>
        <taxon>Euteleostomi</taxon>
        <taxon>Archelosauria</taxon>
        <taxon>Testudinata</taxon>
        <taxon>Testudines</taxon>
        <taxon>Cryptodira</taxon>
        <taxon>Durocryptodira</taxon>
        <taxon>Testudinoidea</taxon>
        <taxon>Testudinidae</taxon>
        <taxon>Gopherus</taxon>
    </lineage>
</organism>
<dbReference type="PANTHER" id="PTHR46332">
    <property type="entry name" value="ASPARTATE BETA-HYDROXYLASE DOMAIN-CONTAINING PROTEIN 2"/>
    <property type="match status" value="1"/>
</dbReference>
<evidence type="ECO:0000313" key="7">
    <source>
        <dbReference type="Proteomes" id="UP000291020"/>
    </source>
</evidence>
<dbReference type="InterPro" id="IPR027443">
    <property type="entry name" value="IPNS-like_sf"/>
</dbReference>
<feature type="domain" description="Aspartyl/asparaginy/proline hydroxylase" evidence="5">
    <location>
        <begin position="222"/>
        <end position="344"/>
    </location>
</feature>
<evidence type="ECO:0000259" key="5">
    <source>
        <dbReference type="Pfam" id="PF05118"/>
    </source>
</evidence>
<comment type="similarity">
    <text evidence="1">Belongs to the aspartyl/asparaginyl beta-hydroxylase family.</text>
</comment>
<keyword evidence="2" id="KW-0223">Dioxygenase</keyword>
<reference evidence="6" key="3">
    <citation type="submission" date="2025-09" db="UniProtKB">
        <authorList>
            <consortium name="Ensembl"/>
        </authorList>
    </citation>
    <scope>IDENTIFICATION</scope>
</reference>
<dbReference type="Pfam" id="PF05118">
    <property type="entry name" value="Asp_Arg_Hydrox"/>
    <property type="match status" value="1"/>
</dbReference>
<dbReference type="PANTHER" id="PTHR46332:SF5">
    <property type="entry name" value="ASPARTATE BETA-HYDROXYLASE DOMAIN CONTAINING 2"/>
    <property type="match status" value="1"/>
</dbReference>
<accession>A0A452I4Q2</accession>
<evidence type="ECO:0000256" key="2">
    <source>
        <dbReference type="ARBA" id="ARBA00022964"/>
    </source>
</evidence>
<sequence length="362" mass="39603">LRALPTASPPQRGPGEARGSCTPHFAVRRDSQPDSNTEGYSMTGTGSNTELVGTANQIPRALDGFFSSLLPAIPPWRPGPEPALALLVWLALLFIWYCYRVGSEWAPAGPPEGPRGGGRPAPSLPPGAGRLHRSLRAYTQRYSWAGMGWVRKALREELRPERPAIQSPRVFHLPELPSAPCFPRDAQRHDAELLERACAAILQEYQGVAGGAARGWTPGPCQCFYLYRRGVCQPQHCRACPRTYRTLATLRTFVSANRFGNACFSVLQPGTILPGRYGPTNIRLRCHLGLMVPQGCELVVGGEPQCWSEGHCLLLDDSFLHTTAHNGPPEDGPFVLFIVDLWHPSVAGAERQALDYIFAPSP</sequence>
<proteinExistence type="inferred from homology"/>
<keyword evidence="7" id="KW-1185">Reference proteome</keyword>
<dbReference type="InterPro" id="IPR007803">
    <property type="entry name" value="Asp/Arg/Pro-Hydrxlase"/>
</dbReference>
<dbReference type="GO" id="GO:0016020">
    <property type="term" value="C:membrane"/>
    <property type="evidence" value="ECO:0007669"/>
    <property type="project" value="TreeGrafter"/>
</dbReference>
<dbReference type="Gene3D" id="2.60.120.330">
    <property type="entry name" value="B-lactam Antibiotic, Isopenicillin N Synthase, Chain"/>
    <property type="match status" value="1"/>
</dbReference>
<evidence type="ECO:0000313" key="6">
    <source>
        <dbReference type="Ensembl" id="ENSGAGP00000022539.1"/>
    </source>
</evidence>
<dbReference type="Proteomes" id="UP000291020">
    <property type="component" value="Unassembled WGS sequence"/>
</dbReference>
<feature type="compositionally biased region" description="Polar residues" evidence="4">
    <location>
        <begin position="33"/>
        <end position="48"/>
    </location>
</feature>
<dbReference type="AlphaFoldDB" id="A0A452I4Q2"/>
<dbReference type="STRING" id="38772.ENSGAGP00000022539"/>
<evidence type="ECO:0000256" key="3">
    <source>
        <dbReference type="ARBA" id="ARBA00023002"/>
    </source>
</evidence>
<keyword evidence="3" id="KW-0560">Oxidoreductase</keyword>
<evidence type="ECO:0000256" key="4">
    <source>
        <dbReference type="SAM" id="MobiDB-lite"/>
    </source>
</evidence>